<dbReference type="SUPFAM" id="SSF109604">
    <property type="entry name" value="HD-domain/PDEase-like"/>
    <property type="match status" value="1"/>
</dbReference>
<feature type="transmembrane region" description="Helical" evidence="2">
    <location>
        <begin position="128"/>
        <end position="146"/>
    </location>
</feature>
<evidence type="ECO:0008006" key="7">
    <source>
        <dbReference type="Google" id="ProtNLM"/>
    </source>
</evidence>
<dbReference type="PROSITE" id="PS50885">
    <property type="entry name" value="HAMP"/>
    <property type="match status" value="1"/>
</dbReference>
<dbReference type="InterPro" id="IPR003607">
    <property type="entry name" value="HD/PDEase_dom"/>
</dbReference>
<dbReference type="EMBL" id="AMFJ01036052">
    <property type="protein sequence ID" value="EKD25494.1"/>
    <property type="molecule type" value="Genomic_DNA"/>
</dbReference>
<dbReference type="InterPro" id="IPR006674">
    <property type="entry name" value="HD_domain"/>
</dbReference>
<dbReference type="Pfam" id="PF00672">
    <property type="entry name" value="HAMP"/>
    <property type="match status" value="1"/>
</dbReference>
<dbReference type="PROSITE" id="PS51831">
    <property type="entry name" value="HD"/>
    <property type="match status" value="1"/>
</dbReference>
<keyword evidence="2" id="KW-1133">Transmembrane helix</keyword>
<dbReference type="AlphaFoldDB" id="K1YJE9"/>
<dbReference type="SUPFAM" id="SSF158472">
    <property type="entry name" value="HAMP domain-like"/>
    <property type="match status" value="1"/>
</dbReference>
<dbReference type="Gene3D" id="6.10.340.10">
    <property type="match status" value="1"/>
</dbReference>
<proteinExistence type="predicted"/>
<evidence type="ECO:0000313" key="6">
    <source>
        <dbReference type="EMBL" id="EKD25494.1"/>
    </source>
</evidence>
<dbReference type="CDD" id="cd00077">
    <property type="entry name" value="HDc"/>
    <property type="match status" value="1"/>
</dbReference>
<evidence type="ECO:0000256" key="1">
    <source>
        <dbReference type="SAM" id="Coils"/>
    </source>
</evidence>
<evidence type="ECO:0000256" key="2">
    <source>
        <dbReference type="SAM" id="Phobius"/>
    </source>
</evidence>
<dbReference type="PANTHER" id="PTHR43155:SF2">
    <property type="entry name" value="CYCLIC DI-GMP PHOSPHODIESTERASE PA4108"/>
    <property type="match status" value="1"/>
</dbReference>
<keyword evidence="1" id="KW-0175">Coiled coil</keyword>
<keyword evidence="2" id="KW-0472">Membrane</keyword>
<evidence type="ECO:0000259" key="5">
    <source>
        <dbReference type="PROSITE" id="PS51832"/>
    </source>
</evidence>
<dbReference type="Gene3D" id="1.10.3210.10">
    <property type="entry name" value="Hypothetical protein af1432"/>
    <property type="match status" value="1"/>
</dbReference>
<dbReference type="SMART" id="SM00304">
    <property type="entry name" value="HAMP"/>
    <property type="match status" value="1"/>
</dbReference>
<dbReference type="CDD" id="cd06225">
    <property type="entry name" value="HAMP"/>
    <property type="match status" value="1"/>
</dbReference>
<comment type="caution">
    <text evidence="6">The sequence shown here is derived from an EMBL/GenBank/DDBJ whole genome shotgun (WGS) entry which is preliminary data.</text>
</comment>
<sequence>MILTVIRIGMVYSVKSNQVIIEMTQDANNLVDIGSNAIKRPLWDFDLDNVEDIADTLILDESVAEIVITDDKGNLIVQKIKQFPVEDRAFLSRTRQIYFNDTHIGNITISFTDRFYIQKRNTQMLNEVYMGLLEIMILGVLILFISSRITQPLERITNIAQKIAQGKLDNTIEVTMDDEVGALEKMISSMQLQLRTHIEEIEMNHNEIQALYEETTAMNEELENLISTLDQNYQETIVVLANAIEASDHYTRGHCERVEKYSILLADAIGMTLRDQRTLRMAAILHDIGKIGVPSEVLTKESALTDEEFEIIKRHSEIGYQIIKDIEFLSESAQIVLQHHERYDGKGYNNGISGEDILISARIICIADAYDAMTSSRAYRKSPLTKSQAIKELVKGKDTQFDGRLVDSFVERLTKKEGVLVNIWDR</sequence>
<dbReference type="InterPro" id="IPR006675">
    <property type="entry name" value="HDIG_dom"/>
</dbReference>
<feature type="coiled-coil region" evidence="1">
    <location>
        <begin position="198"/>
        <end position="232"/>
    </location>
</feature>
<feature type="domain" description="HD-GYP" evidence="5">
    <location>
        <begin position="229"/>
        <end position="425"/>
    </location>
</feature>
<dbReference type="PROSITE" id="PS51832">
    <property type="entry name" value="HD_GYP"/>
    <property type="match status" value="1"/>
</dbReference>
<dbReference type="InterPro" id="IPR003660">
    <property type="entry name" value="HAMP_dom"/>
</dbReference>
<dbReference type="NCBIfam" id="TIGR00277">
    <property type="entry name" value="HDIG"/>
    <property type="match status" value="1"/>
</dbReference>
<evidence type="ECO:0000259" key="3">
    <source>
        <dbReference type="PROSITE" id="PS50885"/>
    </source>
</evidence>
<dbReference type="PANTHER" id="PTHR43155">
    <property type="entry name" value="CYCLIC DI-GMP PHOSPHODIESTERASE PA4108-RELATED"/>
    <property type="match status" value="1"/>
</dbReference>
<feature type="domain" description="HAMP" evidence="3">
    <location>
        <begin position="147"/>
        <end position="199"/>
    </location>
</feature>
<accession>K1YJE9</accession>
<dbReference type="SMART" id="SM00471">
    <property type="entry name" value="HDc"/>
    <property type="match status" value="1"/>
</dbReference>
<name>K1YJE9_9BACT</name>
<dbReference type="GO" id="GO:0007165">
    <property type="term" value="P:signal transduction"/>
    <property type="evidence" value="ECO:0007669"/>
    <property type="project" value="InterPro"/>
</dbReference>
<reference evidence="6" key="1">
    <citation type="journal article" date="2012" name="Science">
        <title>Fermentation, hydrogen, and sulfur metabolism in multiple uncultivated bacterial phyla.</title>
        <authorList>
            <person name="Wrighton K.C."/>
            <person name="Thomas B.C."/>
            <person name="Sharon I."/>
            <person name="Miller C.S."/>
            <person name="Castelle C.J."/>
            <person name="VerBerkmoes N.C."/>
            <person name="Wilkins M.J."/>
            <person name="Hettich R.L."/>
            <person name="Lipton M.S."/>
            <person name="Williams K.H."/>
            <person name="Long P.E."/>
            <person name="Banfield J.F."/>
        </authorList>
    </citation>
    <scope>NUCLEOTIDE SEQUENCE [LARGE SCALE GENOMIC DNA]</scope>
</reference>
<protein>
    <recommendedName>
        <fullName evidence="7">Metal dependent phosphohydrolase</fullName>
    </recommendedName>
</protein>
<feature type="domain" description="HD" evidence="4">
    <location>
        <begin position="251"/>
        <end position="373"/>
    </location>
</feature>
<gene>
    <name evidence="6" type="ORF">ACD_80C00045G0001</name>
</gene>
<evidence type="ECO:0000259" key="4">
    <source>
        <dbReference type="PROSITE" id="PS51831"/>
    </source>
</evidence>
<keyword evidence="2" id="KW-0812">Transmembrane</keyword>
<dbReference type="Pfam" id="PF13487">
    <property type="entry name" value="HD_5"/>
    <property type="match status" value="1"/>
</dbReference>
<dbReference type="InterPro" id="IPR037522">
    <property type="entry name" value="HD_GYP_dom"/>
</dbReference>
<organism evidence="6">
    <name type="scientific">uncultured bacterium</name>
    <name type="common">gcode 4</name>
    <dbReference type="NCBI Taxonomy" id="1234023"/>
    <lineage>
        <taxon>Bacteria</taxon>
        <taxon>environmental samples</taxon>
    </lineage>
</organism>
<dbReference type="GO" id="GO:0016020">
    <property type="term" value="C:membrane"/>
    <property type="evidence" value="ECO:0007669"/>
    <property type="project" value="InterPro"/>
</dbReference>